<feature type="region of interest" description="Disordered" evidence="6">
    <location>
        <begin position="238"/>
        <end position="290"/>
    </location>
</feature>
<dbReference type="GO" id="GO:0046982">
    <property type="term" value="F:protein heterodimerization activity"/>
    <property type="evidence" value="ECO:0007669"/>
    <property type="project" value="InterPro"/>
</dbReference>
<evidence type="ECO:0000259" key="7">
    <source>
        <dbReference type="Pfam" id="PF04719"/>
    </source>
</evidence>
<comment type="subcellular location">
    <subcellularLocation>
        <location evidence="1">Nucleus</location>
    </subcellularLocation>
</comment>
<comment type="similarity">
    <text evidence="2">Belongs to the TAF11 family.</text>
</comment>
<accession>A0A1W5CW06</accession>
<dbReference type="InterPro" id="IPR006809">
    <property type="entry name" value="TAFII28_dom"/>
</dbReference>
<dbReference type="PANTHER" id="PTHR13218:SF8">
    <property type="entry name" value="TRANSCRIPTION INITIATION FACTOR TFIID SUBUNIT 11"/>
    <property type="match status" value="1"/>
</dbReference>
<dbReference type="GO" id="GO:0016251">
    <property type="term" value="F:RNA polymerase II general transcription initiation factor activity"/>
    <property type="evidence" value="ECO:0007669"/>
    <property type="project" value="TreeGrafter"/>
</dbReference>
<dbReference type="CDD" id="cd08048">
    <property type="entry name" value="HFD_TAF11"/>
    <property type="match status" value="1"/>
</dbReference>
<dbReference type="InterPro" id="IPR009072">
    <property type="entry name" value="Histone-fold"/>
</dbReference>
<protein>
    <submittedName>
        <fullName evidence="8">TAFII28-like protein</fullName>
    </submittedName>
</protein>
<dbReference type="GO" id="GO:0051123">
    <property type="term" value="P:RNA polymerase II preinitiation complex assembly"/>
    <property type="evidence" value="ECO:0007669"/>
    <property type="project" value="InterPro"/>
</dbReference>
<dbReference type="EMBL" id="FWEW01000486">
    <property type="protein sequence ID" value="SLM35043.1"/>
    <property type="molecule type" value="Genomic_DNA"/>
</dbReference>
<feature type="region of interest" description="Disordered" evidence="6">
    <location>
        <begin position="1"/>
        <end position="159"/>
    </location>
</feature>
<keyword evidence="4" id="KW-0804">Transcription</keyword>
<keyword evidence="5" id="KW-0539">Nucleus</keyword>
<feature type="compositionally biased region" description="Basic and acidic residues" evidence="6">
    <location>
        <begin position="280"/>
        <end position="290"/>
    </location>
</feature>
<evidence type="ECO:0000256" key="3">
    <source>
        <dbReference type="ARBA" id="ARBA00023015"/>
    </source>
</evidence>
<evidence type="ECO:0000256" key="2">
    <source>
        <dbReference type="ARBA" id="ARBA00009788"/>
    </source>
</evidence>
<evidence type="ECO:0000256" key="5">
    <source>
        <dbReference type="ARBA" id="ARBA00023242"/>
    </source>
</evidence>
<dbReference type="GO" id="GO:0005669">
    <property type="term" value="C:transcription factor TFIID complex"/>
    <property type="evidence" value="ECO:0007669"/>
    <property type="project" value="InterPro"/>
</dbReference>
<name>A0A1W5CW06_9LECA</name>
<evidence type="ECO:0000256" key="1">
    <source>
        <dbReference type="ARBA" id="ARBA00004123"/>
    </source>
</evidence>
<evidence type="ECO:0000313" key="8">
    <source>
        <dbReference type="EMBL" id="SLM35043.1"/>
    </source>
</evidence>
<proteinExistence type="inferred from homology"/>
<feature type="compositionally biased region" description="Pro residues" evidence="6">
    <location>
        <begin position="11"/>
        <end position="20"/>
    </location>
</feature>
<dbReference type="SUPFAM" id="SSF47113">
    <property type="entry name" value="Histone-fold"/>
    <property type="match status" value="1"/>
</dbReference>
<keyword evidence="3" id="KW-0805">Transcription regulation</keyword>
<evidence type="ECO:0000256" key="4">
    <source>
        <dbReference type="ARBA" id="ARBA00023163"/>
    </source>
</evidence>
<feature type="domain" description="TAFII28-like protein" evidence="7">
    <location>
        <begin position="170"/>
        <end position="301"/>
    </location>
</feature>
<feature type="compositionally biased region" description="Polar residues" evidence="6">
    <location>
        <begin position="44"/>
        <end position="60"/>
    </location>
</feature>
<dbReference type="InterPro" id="IPR045127">
    <property type="entry name" value="TAF11-like"/>
</dbReference>
<dbReference type="PANTHER" id="PTHR13218">
    <property type="entry name" value="TRANSCRIPTION INITIATION FACTOR TFIID SUBUNIT 11-RELATED"/>
    <property type="match status" value="1"/>
</dbReference>
<dbReference type="Proteomes" id="UP000192927">
    <property type="component" value="Unassembled WGS sequence"/>
</dbReference>
<evidence type="ECO:0000313" key="9">
    <source>
        <dbReference type="Proteomes" id="UP000192927"/>
    </source>
</evidence>
<dbReference type="Pfam" id="PF04719">
    <property type="entry name" value="TAFII28"/>
    <property type="match status" value="1"/>
</dbReference>
<sequence length="337" mass="35472">MASPPRGSPATSPPYPPPTSLPNAKKRPSLTLTSQNPSKRRKPSSFSTATSAHPLRQTSFPPEESALASGARSPSVESDITGITGPTGGGASAVATGTGRGRGGGRWRKKKTGDGSVRSGEKATVDGRSNTGQAADEGPEDEDEEAEGEEGMVEDGGRVDRAAERKNLAVLVDAFNADQNDRYDMFRRVKLRKETVRRIANQTLSQSVPPSVITTINGYTKVFIGNLIERAREVQQQYADAETDAEATLPSPPPSFAEDARGNGGNNSNGSFPNAGLPDTFKKNRDRGPLLPDHLREALRRYKRDGEGGGAGLAGVSLGLGVPGAGAARLGGKRLFR</sequence>
<organism evidence="8 9">
    <name type="scientific">Lasallia pustulata</name>
    <dbReference type="NCBI Taxonomy" id="136370"/>
    <lineage>
        <taxon>Eukaryota</taxon>
        <taxon>Fungi</taxon>
        <taxon>Dikarya</taxon>
        <taxon>Ascomycota</taxon>
        <taxon>Pezizomycotina</taxon>
        <taxon>Lecanoromycetes</taxon>
        <taxon>OSLEUM clade</taxon>
        <taxon>Umbilicariomycetidae</taxon>
        <taxon>Umbilicariales</taxon>
        <taxon>Umbilicariaceae</taxon>
        <taxon>Lasallia</taxon>
    </lineage>
</organism>
<evidence type="ECO:0000256" key="6">
    <source>
        <dbReference type="SAM" id="MobiDB-lite"/>
    </source>
</evidence>
<keyword evidence="9" id="KW-1185">Reference proteome</keyword>
<feature type="compositionally biased region" description="Low complexity" evidence="6">
    <location>
        <begin position="1"/>
        <end position="10"/>
    </location>
</feature>
<dbReference type="AlphaFoldDB" id="A0A1W5CW06"/>
<feature type="compositionally biased region" description="Acidic residues" evidence="6">
    <location>
        <begin position="137"/>
        <end position="153"/>
    </location>
</feature>
<reference evidence="9" key="1">
    <citation type="submission" date="2017-03" db="EMBL/GenBank/DDBJ databases">
        <authorList>
            <person name="Sharma R."/>
            <person name="Thines M."/>
        </authorList>
    </citation>
    <scope>NUCLEOTIDE SEQUENCE [LARGE SCALE GENOMIC DNA]</scope>
</reference>
<dbReference type="Gene3D" id="1.10.20.10">
    <property type="entry name" value="Histone, subunit A"/>
    <property type="match status" value="1"/>
</dbReference>